<dbReference type="EC" id="2.7.9.3" evidence="2"/>
<proteinExistence type="predicted"/>
<dbReference type="InterPro" id="IPR024459">
    <property type="entry name" value="Acb1-like_N"/>
</dbReference>
<feature type="domain" description="Anti-CBASS protein Acb1-like N-terminal" evidence="1">
    <location>
        <begin position="35"/>
        <end position="383"/>
    </location>
</feature>
<reference evidence="2" key="1">
    <citation type="submission" date="2013-03" db="EMBL/GenBank/DDBJ databases">
        <title>Genome Sequence of the Profundibacterium mesophilum strain KAUST100406-0324T from Red Sea, a novel genus in the family Rhodobacteraceae.</title>
        <authorList>
            <person name="Essack M."/>
            <person name="Alam I."/>
            <person name="Lafi F."/>
            <person name="Alawi W."/>
            <person name="Kamanu F."/>
            <person name="Al-Suwailem A."/>
            <person name="Lee O.O."/>
            <person name="Xu Y."/>
            <person name="Bajic V."/>
            <person name="Qian P.-Y."/>
            <person name="Archer J."/>
        </authorList>
    </citation>
    <scope>NUCLEOTIDE SEQUENCE</scope>
    <source>
        <strain evidence="2">KAUST100406-0324</strain>
    </source>
</reference>
<dbReference type="RefSeq" id="WP_159966135.1">
    <property type="nucleotide sequence ID" value="NZ_APKE01000032.1"/>
</dbReference>
<evidence type="ECO:0000313" key="3">
    <source>
        <dbReference type="Proteomes" id="UP000698242"/>
    </source>
</evidence>
<evidence type="ECO:0000313" key="2">
    <source>
        <dbReference type="EMBL" id="KAF0675083.1"/>
    </source>
</evidence>
<dbReference type="EMBL" id="APKE01000032">
    <property type="protein sequence ID" value="KAF0675083.1"/>
    <property type="molecule type" value="Genomic_DNA"/>
</dbReference>
<dbReference type="GO" id="GO:0004756">
    <property type="term" value="F:selenide, water dikinase activity"/>
    <property type="evidence" value="ECO:0007669"/>
    <property type="project" value="UniProtKB-EC"/>
</dbReference>
<keyword evidence="2" id="KW-0808">Transferase</keyword>
<dbReference type="NCBIfam" id="TIGR01555">
    <property type="entry name" value="phge_rel_HI1409"/>
    <property type="match status" value="1"/>
</dbReference>
<accession>A0A921NX04</accession>
<sequence length="433" mass="46807">MRLMDGLVNLVSGMGTGRDKATGASYTHRGLSPAEIMTAYKGSALVRRVVDLPAEDAVREWREWQAEADQISRLEAEEDRLGLKGKVLEARKLARLMGGAAIMIGDGATDPAKPLQPARSANGGLRYLTVLEQDEIAPGPLGMDVMRPDFRLPLYWTVNGTAQRIHPTRLAMFWGMPRLGTMHDASTMAGRGGSVLNGMLETVRNVDEVAANVLSLVYEAKVDVFGVPNLMENLRSRGDRYAEEVLSRTRLAATAKGINGMLIRDAEETYEQKSASFGALPDVMDRFMQLASAASGVPMTLLFGISPGGMNATGESDVRAYYDRVRVQQSLYTGPAMAALDEALIYSALGERPRSLHYTWRPLWQPTAAERANVGKTVAETMQIAAQIGDLSPEVISAALVNGLTETGAFPGLEAAAAEFRAIGGTEPDEFEE</sequence>
<keyword evidence="3" id="KW-1185">Reference proteome</keyword>
<evidence type="ECO:0000259" key="1">
    <source>
        <dbReference type="Pfam" id="PF06381"/>
    </source>
</evidence>
<protein>
    <submittedName>
        <fullName evidence="2">Selenide water dikinase</fullName>
        <ecNumber evidence="2">2.7.9.3</ecNumber>
    </submittedName>
</protein>
<dbReference type="AlphaFoldDB" id="A0A921NX04"/>
<dbReference type="Proteomes" id="UP000698242">
    <property type="component" value="Unassembled WGS sequence"/>
</dbReference>
<dbReference type="Pfam" id="PF06381">
    <property type="entry name" value="Phage_portal_3"/>
    <property type="match status" value="1"/>
</dbReference>
<dbReference type="InterPro" id="IPR006445">
    <property type="entry name" value="Phage-assoc_HI1409"/>
</dbReference>
<gene>
    <name evidence="2" type="ORF">PMES_02604</name>
</gene>
<organism evidence="2 3">
    <name type="scientific">Profundibacterium mesophilum KAUST100406-0324</name>
    <dbReference type="NCBI Taxonomy" id="1037889"/>
    <lineage>
        <taxon>Bacteria</taxon>
        <taxon>Pseudomonadati</taxon>
        <taxon>Pseudomonadota</taxon>
        <taxon>Alphaproteobacteria</taxon>
        <taxon>Rhodobacterales</taxon>
        <taxon>Roseobacteraceae</taxon>
        <taxon>Profundibacterium</taxon>
    </lineage>
</organism>
<name>A0A921NX04_9RHOB</name>
<dbReference type="OrthoDB" id="7491028at2"/>
<comment type="caution">
    <text evidence="2">The sequence shown here is derived from an EMBL/GenBank/DDBJ whole genome shotgun (WGS) entry which is preliminary data.</text>
</comment>